<dbReference type="InterPro" id="IPR032675">
    <property type="entry name" value="LRR_dom_sf"/>
</dbReference>
<dbReference type="AlphaFoldDB" id="A0A813DRT6"/>
<dbReference type="InterPro" id="IPR001611">
    <property type="entry name" value="Leu-rich_rpt"/>
</dbReference>
<evidence type="ECO:0000256" key="9">
    <source>
        <dbReference type="SAM" id="Phobius"/>
    </source>
</evidence>
<evidence type="ECO:0000256" key="8">
    <source>
        <dbReference type="SAM" id="MobiDB-lite"/>
    </source>
</evidence>
<dbReference type="OrthoDB" id="423576at2759"/>
<dbReference type="PROSITE" id="PS50262">
    <property type="entry name" value="G_PROTEIN_RECEP_F1_2"/>
    <property type="match status" value="1"/>
</dbReference>
<proteinExistence type="predicted"/>
<dbReference type="CDD" id="cd00637">
    <property type="entry name" value="7tm_classA_rhodopsin-like"/>
    <property type="match status" value="1"/>
</dbReference>
<dbReference type="InterPro" id="IPR000276">
    <property type="entry name" value="GPCR_Rhodpsn"/>
</dbReference>
<dbReference type="OMA" id="WHEAMPL"/>
<dbReference type="GO" id="GO:0004930">
    <property type="term" value="F:G protein-coupled receptor activity"/>
    <property type="evidence" value="ECO:0007669"/>
    <property type="project" value="InterPro"/>
</dbReference>
<protein>
    <recommendedName>
        <fullName evidence="10">G-protein coupled receptors family 1 profile domain-containing protein</fullName>
    </recommendedName>
</protein>
<dbReference type="EMBL" id="CAJNNV010003080">
    <property type="protein sequence ID" value="CAE8588337.1"/>
    <property type="molecule type" value="Genomic_DNA"/>
</dbReference>
<dbReference type="SMART" id="SM00368">
    <property type="entry name" value="LRR_RI"/>
    <property type="match status" value="4"/>
</dbReference>
<name>A0A813DRT6_POLGL</name>
<evidence type="ECO:0000256" key="1">
    <source>
        <dbReference type="ARBA" id="ARBA00004245"/>
    </source>
</evidence>
<keyword evidence="5 9" id="KW-1133">Transmembrane helix</keyword>
<dbReference type="PANTHER" id="PTHR24107">
    <property type="entry name" value="YNEIN REGULATORY COMPLEX SUBUNIT 5"/>
    <property type="match status" value="1"/>
</dbReference>
<feature type="transmembrane region" description="Helical" evidence="9">
    <location>
        <begin position="264"/>
        <end position="289"/>
    </location>
</feature>
<feature type="transmembrane region" description="Helical" evidence="9">
    <location>
        <begin position="59"/>
        <end position="82"/>
    </location>
</feature>
<feature type="region of interest" description="Disordered" evidence="8">
    <location>
        <begin position="801"/>
        <end position="831"/>
    </location>
</feature>
<dbReference type="Proteomes" id="UP000654075">
    <property type="component" value="Unassembled WGS sequence"/>
</dbReference>
<dbReference type="GO" id="GO:0005856">
    <property type="term" value="C:cytoskeleton"/>
    <property type="evidence" value="ECO:0007669"/>
    <property type="project" value="UniProtKB-SubCell"/>
</dbReference>
<keyword evidence="12" id="KW-1185">Reference proteome</keyword>
<dbReference type="Pfam" id="PF13516">
    <property type="entry name" value="LRR_6"/>
    <property type="match status" value="1"/>
</dbReference>
<dbReference type="InterPro" id="IPR052410">
    <property type="entry name" value="DRC5"/>
</dbReference>
<dbReference type="SUPFAM" id="SSF81321">
    <property type="entry name" value="Family A G protein-coupled receptor-like"/>
    <property type="match status" value="1"/>
</dbReference>
<accession>A0A813DRT6</accession>
<evidence type="ECO:0000313" key="11">
    <source>
        <dbReference type="EMBL" id="CAE8588337.1"/>
    </source>
</evidence>
<evidence type="ECO:0000313" key="12">
    <source>
        <dbReference type="Proteomes" id="UP000654075"/>
    </source>
</evidence>
<evidence type="ECO:0000256" key="4">
    <source>
        <dbReference type="ARBA" id="ARBA00022692"/>
    </source>
</evidence>
<feature type="transmembrane region" description="Helical" evidence="9">
    <location>
        <begin position="220"/>
        <end position="244"/>
    </location>
</feature>
<gene>
    <name evidence="11" type="ORF">PGLA1383_LOCUS7143</name>
</gene>
<feature type="transmembrane region" description="Helical" evidence="9">
    <location>
        <begin position="133"/>
        <end position="155"/>
    </location>
</feature>
<comment type="subcellular location">
    <subcellularLocation>
        <location evidence="1">Cytoplasm</location>
        <location evidence="1">Cytoskeleton</location>
    </subcellularLocation>
    <subcellularLocation>
        <location evidence="2">Membrane</location>
    </subcellularLocation>
</comment>
<keyword evidence="6 9" id="KW-0472">Membrane</keyword>
<evidence type="ECO:0000256" key="2">
    <source>
        <dbReference type="ARBA" id="ARBA00004370"/>
    </source>
</evidence>
<comment type="caution">
    <text evidence="11">The sequence shown here is derived from an EMBL/GenBank/DDBJ whole genome shotgun (WGS) entry which is preliminary data.</text>
</comment>
<evidence type="ECO:0000259" key="10">
    <source>
        <dbReference type="PROSITE" id="PS50262"/>
    </source>
</evidence>
<dbReference type="Pfam" id="PF00001">
    <property type="entry name" value="7tm_1"/>
    <property type="match status" value="1"/>
</dbReference>
<dbReference type="Gene3D" id="1.20.1070.10">
    <property type="entry name" value="Rhodopsin 7-helix transmembrane proteins"/>
    <property type="match status" value="1"/>
</dbReference>
<evidence type="ECO:0000256" key="7">
    <source>
        <dbReference type="ARBA" id="ARBA00023212"/>
    </source>
</evidence>
<keyword evidence="7" id="KW-0206">Cytoskeleton</keyword>
<dbReference type="InterPro" id="IPR017452">
    <property type="entry name" value="GPCR_Rhodpsn_7TM"/>
</dbReference>
<dbReference type="SUPFAM" id="SSF52047">
    <property type="entry name" value="RNI-like"/>
    <property type="match status" value="1"/>
</dbReference>
<feature type="compositionally biased region" description="Basic and acidic residues" evidence="8">
    <location>
        <begin position="814"/>
        <end position="829"/>
    </location>
</feature>
<feature type="transmembrane region" description="Helical" evidence="9">
    <location>
        <begin position="175"/>
        <end position="200"/>
    </location>
</feature>
<dbReference type="Gene3D" id="3.80.10.10">
    <property type="entry name" value="Ribonuclease Inhibitor"/>
    <property type="match status" value="1"/>
</dbReference>
<evidence type="ECO:0000256" key="5">
    <source>
        <dbReference type="ARBA" id="ARBA00022989"/>
    </source>
</evidence>
<evidence type="ECO:0000256" key="3">
    <source>
        <dbReference type="ARBA" id="ARBA00022490"/>
    </source>
</evidence>
<feature type="domain" description="G-protein coupled receptors family 1 profile" evidence="10">
    <location>
        <begin position="72"/>
        <end position="285"/>
    </location>
</feature>
<dbReference type="GO" id="GO:0016020">
    <property type="term" value="C:membrane"/>
    <property type="evidence" value="ECO:0007669"/>
    <property type="project" value="UniProtKB-SubCell"/>
</dbReference>
<sequence length="847" mass="93786">MYVCMSVAPGSRLGGTRLGWRWHEAMPLSPLHPSDPAADGSRWASMRTTLPEEWLIRYWFAWSIVAEAAALACAVVIVIICRSPKLRSQTFNKFVVFLALPDFVYSFLCGITCLLHALHGSWFGGDFMCNFQSFYGTFGIAASNWMNSLIAYELWRLASALAKAESYSQPSNRAIAGRIAGVNLFSGLLASVVVVPGLPMEVGAHSGLICLPMEYDLPSAMLHVAFTQFPVFWLPLLFIGWNFWRAYRVLAPNKAALNTVDRAIFVFFGRLLAVIVIFWCPSAVFLTIFPTNGHLKFYALLIGHFQALVSACFYMQKSDINAELRSTISSMASAVRGCWHRHGEAAHEVLRKSSLTAEMRERLLIQVQSEVLSHELVPMVAIEFTTWFQVGHFPHSSESLTRPVTDQDIVIFVSHRWSMTDSPDDVQGSKYSLLCRGVQKIVRKHKLDATSVVLWVDWGCISQEDSNLQELGISSLIAYAARADFMIVPVASDPASVCAFRRADHPTKLHNYGERAWCRLEVYIFMCMAEASRRPVFCYGCGPITLGNMCLPPLERLRSLFHKGAAFDMSMLPSTGDLSLEKDREVIHKIEEDMRDIYVNMAILEQKLNFETNTRLGKCILSEKQVRCIDVPHLVSAFVDDGLALRLRELHLDGNLISEEGAAVLMRDIVCNPQAALLTFLNLSGNPKLGAAGVKHIADGLANPDCALEELRLSRCDLSGDAVAPFTTELLESTLVRRLDLSYNCIDDRGCDGLLEACGGCDQPFLDLTVESNPLSVACLYRVSRARAAIGLGSCRARKLRGRSSGEGQEGDEGGDHHGDEGHEGDAGRRCGWGSSLEFPVSGEIYI</sequence>
<keyword evidence="3" id="KW-0963">Cytoplasm</keyword>
<evidence type="ECO:0000256" key="6">
    <source>
        <dbReference type="ARBA" id="ARBA00023136"/>
    </source>
</evidence>
<organism evidence="11 12">
    <name type="scientific">Polarella glacialis</name>
    <name type="common">Dinoflagellate</name>
    <dbReference type="NCBI Taxonomy" id="89957"/>
    <lineage>
        <taxon>Eukaryota</taxon>
        <taxon>Sar</taxon>
        <taxon>Alveolata</taxon>
        <taxon>Dinophyceae</taxon>
        <taxon>Suessiales</taxon>
        <taxon>Suessiaceae</taxon>
        <taxon>Polarella</taxon>
    </lineage>
</organism>
<dbReference type="PANTHER" id="PTHR24107:SF28">
    <property type="entry name" value="NLR FAMILY CARD DOMAIN CONTAINING 3"/>
    <property type="match status" value="1"/>
</dbReference>
<keyword evidence="4 9" id="KW-0812">Transmembrane</keyword>
<feature type="transmembrane region" description="Helical" evidence="9">
    <location>
        <begin position="94"/>
        <end position="118"/>
    </location>
</feature>
<reference evidence="11" key="1">
    <citation type="submission" date="2021-02" db="EMBL/GenBank/DDBJ databases">
        <authorList>
            <person name="Dougan E. K."/>
            <person name="Rhodes N."/>
            <person name="Thang M."/>
            <person name="Chan C."/>
        </authorList>
    </citation>
    <scope>NUCLEOTIDE SEQUENCE</scope>
</reference>